<feature type="transmembrane region" description="Helical" evidence="2">
    <location>
        <begin position="25"/>
        <end position="49"/>
    </location>
</feature>
<reference evidence="3" key="1">
    <citation type="submission" date="2020-05" db="EMBL/GenBank/DDBJ databases">
        <authorList>
            <person name="Chiriac C."/>
            <person name="Salcher M."/>
            <person name="Ghai R."/>
            <person name="Kavagutti S V."/>
        </authorList>
    </citation>
    <scope>NUCLEOTIDE SEQUENCE</scope>
</reference>
<proteinExistence type="predicted"/>
<feature type="region of interest" description="Disordered" evidence="1">
    <location>
        <begin position="79"/>
        <end position="105"/>
    </location>
</feature>
<sequence length="105" mass="10918">MQSRIGTPILPQAATRLPAASNIAAASWVVVVLPLVPVMVTHLATFAVLSRKRHAKSTSTQTGILFSPAHRMIAESGLTPGEVTTNSGLNSTNWFGTPAAASPLT</sequence>
<accession>A0A6J6AYU2</accession>
<feature type="compositionally biased region" description="Polar residues" evidence="1">
    <location>
        <begin position="82"/>
        <end position="95"/>
    </location>
</feature>
<dbReference type="EMBL" id="CAEZSH010000008">
    <property type="protein sequence ID" value="CAB4531931.1"/>
    <property type="molecule type" value="Genomic_DNA"/>
</dbReference>
<evidence type="ECO:0000256" key="1">
    <source>
        <dbReference type="SAM" id="MobiDB-lite"/>
    </source>
</evidence>
<organism evidence="3">
    <name type="scientific">freshwater metagenome</name>
    <dbReference type="NCBI Taxonomy" id="449393"/>
    <lineage>
        <taxon>unclassified sequences</taxon>
        <taxon>metagenomes</taxon>
        <taxon>ecological metagenomes</taxon>
    </lineage>
</organism>
<evidence type="ECO:0000256" key="2">
    <source>
        <dbReference type="SAM" id="Phobius"/>
    </source>
</evidence>
<keyword evidence="2" id="KW-0472">Membrane</keyword>
<name>A0A6J6AYU2_9ZZZZ</name>
<gene>
    <name evidence="3" type="ORF">UFOPK1410_00152</name>
</gene>
<keyword evidence="2" id="KW-1133">Transmembrane helix</keyword>
<keyword evidence="2" id="KW-0812">Transmembrane</keyword>
<dbReference type="AlphaFoldDB" id="A0A6J6AYU2"/>
<evidence type="ECO:0000313" key="3">
    <source>
        <dbReference type="EMBL" id="CAB4531931.1"/>
    </source>
</evidence>
<protein>
    <submittedName>
        <fullName evidence="3">Unannotated protein</fullName>
    </submittedName>
</protein>